<gene>
    <name evidence="1" type="ORF">Sgou_05150</name>
</gene>
<keyword evidence="2" id="KW-1185">Reference proteome</keyword>
<dbReference type="Proteomes" id="UP000480804">
    <property type="component" value="Unassembled WGS sequence"/>
</dbReference>
<protein>
    <recommendedName>
        <fullName evidence="3">Bacterial transcriptional activator domain-containing protein</fullName>
    </recommendedName>
</protein>
<sequence length="83" mass="8824">MAWTSSRLRCRGRAGGSYRASGLLAQGHADEASKAATESLTLAQTIGAPRCVTLIQRLRPRFEEHPHALGVAELLHASQAAST</sequence>
<name>A0ABQ1D0A5_9ACTN</name>
<dbReference type="EMBL" id="BLLO01000009">
    <property type="protein sequence ID" value="GFH75845.1"/>
    <property type="molecule type" value="Genomic_DNA"/>
</dbReference>
<reference evidence="1 2" key="1">
    <citation type="submission" date="2020-02" db="EMBL/GenBank/DDBJ databases">
        <title>Whole genome shotgun sequence of Streptomyces gougerotii NBRC 13043.</title>
        <authorList>
            <person name="Ichikawa N."/>
            <person name="Komaki H."/>
            <person name="Tamura T."/>
        </authorList>
    </citation>
    <scope>NUCLEOTIDE SEQUENCE [LARGE SCALE GENOMIC DNA]</scope>
    <source>
        <strain evidence="1 2">NBRC 13043</strain>
    </source>
</reference>
<organism evidence="1 2">
    <name type="scientific">Streptomyces gougerotii</name>
    <dbReference type="NCBI Taxonomy" id="53448"/>
    <lineage>
        <taxon>Bacteria</taxon>
        <taxon>Bacillati</taxon>
        <taxon>Actinomycetota</taxon>
        <taxon>Actinomycetes</taxon>
        <taxon>Kitasatosporales</taxon>
        <taxon>Streptomycetaceae</taxon>
        <taxon>Streptomyces</taxon>
        <taxon>Streptomyces diastaticus group</taxon>
    </lineage>
</organism>
<evidence type="ECO:0000313" key="2">
    <source>
        <dbReference type="Proteomes" id="UP000480804"/>
    </source>
</evidence>
<accession>A0ABQ1D0A5</accession>
<comment type="caution">
    <text evidence="1">The sequence shown here is derived from an EMBL/GenBank/DDBJ whole genome shotgun (WGS) entry which is preliminary data.</text>
</comment>
<proteinExistence type="predicted"/>
<evidence type="ECO:0000313" key="1">
    <source>
        <dbReference type="EMBL" id="GFH75845.1"/>
    </source>
</evidence>
<evidence type="ECO:0008006" key="3">
    <source>
        <dbReference type="Google" id="ProtNLM"/>
    </source>
</evidence>